<feature type="non-terminal residue" evidence="2">
    <location>
        <position position="1"/>
    </location>
</feature>
<dbReference type="Proteomes" id="UP000499080">
    <property type="component" value="Unassembled WGS sequence"/>
</dbReference>
<evidence type="ECO:0000313" key="2">
    <source>
        <dbReference type="EMBL" id="GBN05991.1"/>
    </source>
</evidence>
<organism evidence="2 3">
    <name type="scientific">Araneus ventricosus</name>
    <name type="common">Orbweaver spider</name>
    <name type="synonym">Epeira ventricosa</name>
    <dbReference type="NCBI Taxonomy" id="182803"/>
    <lineage>
        <taxon>Eukaryota</taxon>
        <taxon>Metazoa</taxon>
        <taxon>Ecdysozoa</taxon>
        <taxon>Arthropoda</taxon>
        <taxon>Chelicerata</taxon>
        <taxon>Arachnida</taxon>
        <taxon>Araneae</taxon>
        <taxon>Araneomorphae</taxon>
        <taxon>Entelegynae</taxon>
        <taxon>Araneoidea</taxon>
        <taxon>Araneidae</taxon>
        <taxon>Araneus</taxon>
    </lineage>
</organism>
<dbReference type="AlphaFoldDB" id="A0A4Y2KUH2"/>
<reference evidence="2 3" key="1">
    <citation type="journal article" date="2019" name="Sci. Rep.">
        <title>Orb-weaving spider Araneus ventricosus genome elucidates the spidroin gene catalogue.</title>
        <authorList>
            <person name="Kono N."/>
            <person name="Nakamura H."/>
            <person name="Ohtoshi R."/>
            <person name="Moran D.A.P."/>
            <person name="Shinohara A."/>
            <person name="Yoshida Y."/>
            <person name="Fujiwara M."/>
            <person name="Mori M."/>
            <person name="Tomita M."/>
            <person name="Arakawa K."/>
        </authorList>
    </citation>
    <scope>NUCLEOTIDE SEQUENCE [LARGE SCALE GENOMIC DNA]</scope>
</reference>
<accession>A0A4Y2KUH2</accession>
<gene>
    <name evidence="2" type="ORF">AVEN_231702_1</name>
</gene>
<protein>
    <submittedName>
        <fullName evidence="2">Uncharacterized protein</fullName>
    </submittedName>
</protein>
<name>A0A4Y2KUH2_ARAVE</name>
<proteinExistence type="predicted"/>
<keyword evidence="3" id="KW-1185">Reference proteome</keyword>
<evidence type="ECO:0000313" key="3">
    <source>
        <dbReference type="Proteomes" id="UP000499080"/>
    </source>
</evidence>
<feature type="compositionally biased region" description="Basic and acidic residues" evidence="1">
    <location>
        <begin position="36"/>
        <end position="45"/>
    </location>
</feature>
<sequence length="136" mass="15498">RATVPIHDGSPVESSFEPGTFQPRSRGPSRVPDSTQLERPRIENRSTELCREDRAACTEPKDCRIIDSVSNAINHQLLDFQSTEEWKSKNCFWTHKTFTPTHHYDAFLLLSNPSDLNQISSMRSFAFITSNTKSGR</sequence>
<dbReference type="EMBL" id="BGPR01116083">
    <property type="protein sequence ID" value="GBN05991.1"/>
    <property type="molecule type" value="Genomic_DNA"/>
</dbReference>
<evidence type="ECO:0000256" key="1">
    <source>
        <dbReference type="SAM" id="MobiDB-lite"/>
    </source>
</evidence>
<feature type="region of interest" description="Disordered" evidence="1">
    <location>
        <begin position="1"/>
        <end position="45"/>
    </location>
</feature>
<comment type="caution">
    <text evidence="2">The sequence shown here is derived from an EMBL/GenBank/DDBJ whole genome shotgun (WGS) entry which is preliminary data.</text>
</comment>